<protein>
    <recommendedName>
        <fullName evidence="5">DivIVA domain-containing protein</fullName>
    </recommendedName>
</protein>
<reference evidence="3" key="1">
    <citation type="journal article" date="2021" name="PeerJ">
        <title>Extensive microbial diversity within the chicken gut microbiome revealed by metagenomics and culture.</title>
        <authorList>
            <person name="Gilroy R."/>
            <person name="Ravi A."/>
            <person name="Getino M."/>
            <person name="Pursley I."/>
            <person name="Horton D.L."/>
            <person name="Alikhan N.F."/>
            <person name="Baker D."/>
            <person name="Gharbi K."/>
            <person name="Hall N."/>
            <person name="Watson M."/>
            <person name="Adriaenssens E.M."/>
            <person name="Foster-Nyarko E."/>
            <person name="Jarju S."/>
            <person name="Secka A."/>
            <person name="Antonio M."/>
            <person name="Oren A."/>
            <person name="Chaudhuri R.R."/>
            <person name="La Ragione R."/>
            <person name="Hildebrand F."/>
            <person name="Pallen M.J."/>
        </authorList>
    </citation>
    <scope>NUCLEOTIDE SEQUENCE</scope>
    <source>
        <strain evidence="3">USAMLcec2-132</strain>
    </source>
</reference>
<dbReference type="EMBL" id="DWWS01000050">
    <property type="protein sequence ID" value="HJC24920.1"/>
    <property type="molecule type" value="Genomic_DNA"/>
</dbReference>
<organism evidence="3 4">
    <name type="scientific">Candidatus Eisenbergiella merdavium</name>
    <dbReference type="NCBI Taxonomy" id="2838551"/>
    <lineage>
        <taxon>Bacteria</taxon>
        <taxon>Bacillati</taxon>
        <taxon>Bacillota</taxon>
        <taxon>Clostridia</taxon>
        <taxon>Lachnospirales</taxon>
        <taxon>Lachnospiraceae</taxon>
        <taxon>Eisenbergiella</taxon>
    </lineage>
</organism>
<feature type="compositionally biased region" description="Basic and acidic residues" evidence="2">
    <location>
        <begin position="258"/>
        <end position="270"/>
    </location>
</feature>
<dbReference type="AlphaFoldDB" id="A0A9D2NHR1"/>
<sequence>MKKFRTALFNGYQKGAVDEYLEELTNELEELREDAIKAQSADQLSARLKQAEEQNAQLKKQLQEQSAKLEEEAAQSKRLLAEQEKQLADQELRLRQKEQEFQQERKRILEQNTEYAQNAEKLKKYETDYSSFMDLMVDMKAQARKIVTDAQADAEEILLMARKDADGITESAQADAEKITGQAMLEADDYRRNMESELEKRKEEEALKFQMARFKIAGYLDSLNRSQNKLLEVYEEFGRIVGQLPLRLGDVFSEKDFELLDDPRKEEKPSEQNTQENE</sequence>
<evidence type="ECO:0000313" key="3">
    <source>
        <dbReference type="EMBL" id="HJC24920.1"/>
    </source>
</evidence>
<evidence type="ECO:0008006" key="5">
    <source>
        <dbReference type="Google" id="ProtNLM"/>
    </source>
</evidence>
<evidence type="ECO:0000256" key="1">
    <source>
        <dbReference type="SAM" id="Coils"/>
    </source>
</evidence>
<comment type="caution">
    <text evidence="3">The sequence shown here is derived from an EMBL/GenBank/DDBJ whole genome shotgun (WGS) entry which is preliminary data.</text>
</comment>
<dbReference type="Proteomes" id="UP000823891">
    <property type="component" value="Unassembled WGS sequence"/>
</dbReference>
<accession>A0A9D2NHR1</accession>
<keyword evidence="1" id="KW-0175">Coiled coil</keyword>
<feature type="region of interest" description="Disordered" evidence="2">
    <location>
        <begin position="258"/>
        <end position="278"/>
    </location>
</feature>
<evidence type="ECO:0000313" key="4">
    <source>
        <dbReference type="Proteomes" id="UP000823891"/>
    </source>
</evidence>
<feature type="coiled-coil region" evidence="1">
    <location>
        <begin position="14"/>
        <end position="114"/>
    </location>
</feature>
<evidence type="ECO:0000256" key="2">
    <source>
        <dbReference type="SAM" id="MobiDB-lite"/>
    </source>
</evidence>
<proteinExistence type="predicted"/>
<name>A0A9D2NHR1_9FIRM</name>
<gene>
    <name evidence="3" type="ORF">H9761_14650</name>
</gene>
<reference evidence="3" key="2">
    <citation type="submission" date="2021-04" db="EMBL/GenBank/DDBJ databases">
        <authorList>
            <person name="Gilroy R."/>
        </authorList>
    </citation>
    <scope>NUCLEOTIDE SEQUENCE</scope>
    <source>
        <strain evidence="3">USAMLcec2-132</strain>
    </source>
</reference>